<dbReference type="EMBL" id="CM026421">
    <property type="protein sequence ID" value="KAG0591647.1"/>
    <property type="molecule type" value="Genomic_DNA"/>
</dbReference>
<name>A0A8T0J7L4_CERPU</name>
<evidence type="ECO:0000313" key="2">
    <source>
        <dbReference type="Proteomes" id="UP000822688"/>
    </source>
</evidence>
<keyword evidence="2" id="KW-1185">Reference proteome</keyword>
<reference evidence="1" key="1">
    <citation type="submission" date="2020-06" db="EMBL/GenBank/DDBJ databases">
        <title>WGS assembly of Ceratodon purpureus strain R40.</title>
        <authorList>
            <person name="Carey S.B."/>
            <person name="Jenkins J."/>
            <person name="Shu S."/>
            <person name="Lovell J.T."/>
            <person name="Sreedasyam A."/>
            <person name="Maumus F."/>
            <person name="Tiley G.P."/>
            <person name="Fernandez-Pozo N."/>
            <person name="Barry K."/>
            <person name="Chen C."/>
            <person name="Wang M."/>
            <person name="Lipzen A."/>
            <person name="Daum C."/>
            <person name="Saski C.A."/>
            <person name="Payton A.C."/>
            <person name="Mcbreen J.C."/>
            <person name="Conrad R.E."/>
            <person name="Kollar L.M."/>
            <person name="Olsson S."/>
            <person name="Huttunen S."/>
            <person name="Landis J.B."/>
            <person name="Wickett N.J."/>
            <person name="Johnson M.G."/>
            <person name="Rensing S.A."/>
            <person name="Grimwood J."/>
            <person name="Schmutz J."/>
            <person name="Mcdaniel S.F."/>
        </authorList>
    </citation>
    <scope>NUCLEOTIDE SEQUENCE</scope>
    <source>
        <strain evidence="1">R40</strain>
    </source>
</reference>
<sequence>MGILQMRVNQVTDAETSLKSGDEAGELNCMMRAKPEQDNDRIRYITGRWQLIVQETSTCLENPLAAGVSPPTISRDSIGNLGHRPQLLQKHQTLASAVHCHQYHPHCKMHLEENARRIGSAFNHP</sequence>
<accession>A0A8T0J7L4</accession>
<dbReference type="AlphaFoldDB" id="A0A8T0J7L4"/>
<proteinExistence type="predicted"/>
<organism evidence="1 2">
    <name type="scientific">Ceratodon purpureus</name>
    <name type="common">Fire moss</name>
    <name type="synonym">Dicranum purpureum</name>
    <dbReference type="NCBI Taxonomy" id="3225"/>
    <lineage>
        <taxon>Eukaryota</taxon>
        <taxon>Viridiplantae</taxon>
        <taxon>Streptophyta</taxon>
        <taxon>Embryophyta</taxon>
        <taxon>Bryophyta</taxon>
        <taxon>Bryophytina</taxon>
        <taxon>Bryopsida</taxon>
        <taxon>Dicranidae</taxon>
        <taxon>Pseudoditrichales</taxon>
        <taxon>Ditrichaceae</taxon>
        <taxon>Ceratodon</taxon>
    </lineage>
</organism>
<comment type="caution">
    <text evidence="1">The sequence shown here is derived from an EMBL/GenBank/DDBJ whole genome shotgun (WGS) entry which is preliminary data.</text>
</comment>
<protein>
    <submittedName>
        <fullName evidence="1">Uncharacterized protein</fullName>
    </submittedName>
</protein>
<dbReference type="Proteomes" id="UP000822688">
    <property type="component" value="Chromosome 1"/>
</dbReference>
<gene>
    <name evidence="1" type="ORF">KC19_1G190300</name>
</gene>
<evidence type="ECO:0000313" key="1">
    <source>
        <dbReference type="EMBL" id="KAG0591647.1"/>
    </source>
</evidence>